<dbReference type="EMBL" id="JBHTKR010000001">
    <property type="protein sequence ID" value="MFD1193706.1"/>
    <property type="molecule type" value="Genomic_DNA"/>
</dbReference>
<dbReference type="RefSeq" id="WP_375573822.1">
    <property type="nucleotide sequence ID" value="NZ_CP159470.1"/>
</dbReference>
<dbReference type="Pfam" id="PF13704">
    <property type="entry name" value="Glyco_tranf_2_4"/>
    <property type="match status" value="1"/>
</dbReference>
<organism evidence="1 2">
    <name type="scientific">Seohaeicola saemankumensis</name>
    <dbReference type="NCBI Taxonomy" id="481181"/>
    <lineage>
        <taxon>Bacteria</taxon>
        <taxon>Pseudomonadati</taxon>
        <taxon>Pseudomonadota</taxon>
        <taxon>Alphaproteobacteria</taxon>
        <taxon>Rhodobacterales</taxon>
        <taxon>Roseobacteraceae</taxon>
        <taxon>Seohaeicola</taxon>
    </lineage>
</organism>
<reference evidence="2" key="1">
    <citation type="journal article" date="2019" name="Int. J. Syst. Evol. Microbiol.">
        <title>The Global Catalogue of Microorganisms (GCM) 10K type strain sequencing project: providing services to taxonomists for standard genome sequencing and annotation.</title>
        <authorList>
            <consortium name="The Broad Institute Genomics Platform"/>
            <consortium name="The Broad Institute Genome Sequencing Center for Infectious Disease"/>
            <person name="Wu L."/>
            <person name="Ma J."/>
        </authorList>
    </citation>
    <scope>NUCLEOTIDE SEQUENCE [LARGE SCALE GENOMIC DNA]</scope>
    <source>
        <strain evidence="2">CCUG 55328</strain>
    </source>
</reference>
<name>A0ABW3TBT1_9RHOB</name>
<evidence type="ECO:0000313" key="1">
    <source>
        <dbReference type="EMBL" id="MFD1193706.1"/>
    </source>
</evidence>
<sequence>MQTVAAAVTMVRDDAFFLNAWLRHYGGLFGRENCYVVNHGRGDIVNDLAKGCNIIGIPGDPHKNFDMKRWRLLNNLVAGLKSYYSHVIVGDVDELVVIDPAKGQNLLEYLAVTPEKQVITPLGLEVIHRIDQEPDPVTDRIIGPRRHVRVAPHYSKPCIVSTGTKIARGGHYTQYAKLHAPDELYLLHLKFCDFSAYAEVMDRRNATTAEVGGDVKDTAIGRHWFAEARGEDRAVFEAFAGLDMVEGFDMTPYRRKMRRSFRPRGDTGFYCFDRPDYKQQFILPERFVGVV</sequence>
<proteinExistence type="predicted"/>
<accession>A0ABW3TBT1</accession>
<comment type="caution">
    <text evidence="1">The sequence shown here is derived from an EMBL/GenBank/DDBJ whole genome shotgun (WGS) entry which is preliminary data.</text>
</comment>
<gene>
    <name evidence="1" type="ORF">ACFQ3C_03360</name>
</gene>
<dbReference type="Proteomes" id="UP001597151">
    <property type="component" value="Unassembled WGS sequence"/>
</dbReference>
<evidence type="ECO:0000313" key="2">
    <source>
        <dbReference type="Proteomes" id="UP001597151"/>
    </source>
</evidence>
<keyword evidence="2" id="KW-1185">Reference proteome</keyword>
<protein>
    <submittedName>
        <fullName evidence="1">Glycosyltransferase family 2 protein</fullName>
    </submittedName>
</protein>